<evidence type="ECO:0000256" key="1">
    <source>
        <dbReference type="SAM" id="SignalP"/>
    </source>
</evidence>
<dbReference type="RefSeq" id="WP_376857599.1">
    <property type="nucleotide sequence ID" value="NZ_JBHRVH010000001.1"/>
</dbReference>
<keyword evidence="3" id="KW-1185">Reference proteome</keyword>
<dbReference type="Proteomes" id="UP000614261">
    <property type="component" value="Unassembled WGS sequence"/>
</dbReference>
<name>A0ABQ1JJ26_9SPHN</name>
<protein>
    <submittedName>
        <fullName evidence="2">Uncharacterized protein</fullName>
    </submittedName>
</protein>
<feature type="chain" id="PRO_5045830043" evidence="1">
    <location>
        <begin position="33"/>
        <end position="198"/>
    </location>
</feature>
<proteinExistence type="predicted"/>
<dbReference type="EMBL" id="BMGD01000004">
    <property type="protein sequence ID" value="GGB67562.1"/>
    <property type="molecule type" value="Genomic_DNA"/>
</dbReference>
<keyword evidence="1" id="KW-0732">Signal</keyword>
<gene>
    <name evidence="2" type="ORF">GCM10010833_23400</name>
</gene>
<accession>A0ABQ1JJ26</accession>
<evidence type="ECO:0000313" key="3">
    <source>
        <dbReference type="Proteomes" id="UP000614261"/>
    </source>
</evidence>
<organism evidence="2 3">
    <name type="scientific">Blastomonas aquatica</name>
    <dbReference type="NCBI Taxonomy" id="1510276"/>
    <lineage>
        <taxon>Bacteria</taxon>
        <taxon>Pseudomonadati</taxon>
        <taxon>Pseudomonadota</taxon>
        <taxon>Alphaproteobacteria</taxon>
        <taxon>Sphingomonadales</taxon>
        <taxon>Sphingomonadaceae</taxon>
        <taxon>Blastomonas</taxon>
    </lineage>
</organism>
<evidence type="ECO:0000313" key="2">
    <source>
        <dbReference type="EMBL" id="GGB67562.1"/>
    </source>
</evidence>
<comment type="caution">
    <text evidence="2">The sequence shown here is derived from an EMBL/GenBank/DDBJ whole genome shotgun (WGS) entry which is preliminary data.</text>
</comment>
<feature type="signal peptide" evidence="1">
    <location>
        <begin position="1"/>
        <end position="32"/>
    </location>
</feature>
<sequence>MDFGRFRIYRRMMRKLIIAVLACSAFASPACAEPNLEKGFDGALRGCEEWLLNPASWAEGARQFIDAVGLGEQMGLVDRVEEVNLPPLELRRANHYWRINSTTNAGYVLVVSDQLPMCHITGGGGADLQPSIQSVLASDEFNRRWQSDRSTVKNGMATTVFRNREEPALSITISRADKAGQRLDRVQVLATAVYEMGG</sequence>
<reference evidence="3" key="1">
    <citation type="journal article" date="2019" name="Int. J. Syst. Evol. Microbiol.">
        <title>The Global Catalogue of Microorganisms (GCM) 10K type strain sequencing project: providing services to taxonomists for standard genome sequencing and annotation.</title>
        <authorList>
            <consortium name="The Broad Institute Genomics Platform"/>
            <consortium name="The Broad Institute Genome Sequencing Center for Infectious Disease"/>
            <person name="Wu L."/>
            <person name="Ma J."/>
        </authorList>
    </citation>
    <scope>NUCLEOTIDE SEQUENCE [LARGE SCALE GENOMIC DNA]</scope>
    <source>
        <strain evidence="3">CGMCC 1.12851</strain>
    </source>
</reference>